<dbReference type="InterPro" id="IPR032281">
    <property type="entry name" value="Ribosomal_uS2_C"/>
</dbReference>
<evidence type="ECO:0000259" key="2">
    <source>
        <dbReference type="Pfam" id="PF16122"/>
    </source>
</evidence>
<name>A0ABN8ZCF6_RANTA</name>
<keyword evidence="4" id="KW-1185">Reference proteome</keyword>
<organism evidence="3 4">
    <name type="scientific">Rangifer tarandus platyrhynchus</name>
    <name type="common">Svalbard reindeer</name>
    <dbReference type="NCBI Taxonomy" id="3082113"/>
    <lineage>
        <taxon>Eukaryota</taxon>
        <taxon>Metazoa</taxon>
        <taxon>Chordata</taxon>
        <taxon>Craniata</taxon>
        <taxon>Vertebrata</taxon>
        <taxon>Euteleostomi</taxon>
        <taxon>Mammalia</taxon>
        <taxon>Eutheria</taxon>
        <taxon>Laurasiatheria</taxon>
        <taxon>Artiodactyla</taxon>
        <taxon>Ruminantia</taxon>
        <taxon>Pecora</taxon>
        <taxon>Cervidae</taxon>
        <taxon>Odocoileinae</taxon>
        <taxon>Rangifer</taxon>
    </lineage>
</organism>
<dbReference type="Proteomes" id="UP001176941">
    <property type="component" value="Chromosome 3"/>
</dbReference>
<reference evidence="3" key="1">
    <citation type="submission" date="2023-04" db="EMBL/GenBank/DDBJ databases">
        <authorList>
            <consortium name="ELIXIR-Norway"/>
        </authorList>
    </citation>
    <scope>NUCLEOTIDE SEQUENCE [LARGE SCALE GENOMIC DNA]</scope>
</reference>
<evidence type="ECO:0000313" key="4">
    <source>
        <dbReference type="Proteomes" id="UP001176941"/>
    </source>
</evidence>
<gene>
    <name evidence="3" type="ORF">MRATA1EN1_LOCUS19464</name>
</gene>
<evidence type="ECO:0000256" key="1">
    <source>
        <dbReference type="SAM" id="MobiDB-lite"/>
    </source>
</evidence>
<feature type="region of interest" description="Disordered" evidence="1">
    <location>
        <begin position="112"/>
        <end position="143"/>
    </location>
</feature>
<evidence type="ECO:0000313" key="3">
    <source>
        <dbReference type="EMBL" id="CAI9170502.1"/>
    </source>
</evidence>
<accession>A0ABN8ZCF6</accession>
<protein>
    <recommendedName>
        <fullName evidence="2">Small ribosomal subunit protein uS2 C-terminal domain-containing protein</fullName>
    </recommendedName>
</protein>
<dbReference type="Pfam" id="PF16122">
    <property type="entry name" value="40S_SA_C"/>
    <property type="match status" value="1"/>
</dbReference>
<proteinExistence type="predicted"/>
<sequence>MASSPASTRERSHLLSFYRDLEEMLKEEQATAAKIVTKEELQGEPTASAAEFMVPEPEAASWAALSAVGAGTPRSPETFGAARMRCRPGAGPGPGECLGDARGLWGLRPWPSASGSRAAAQISDEADLSRRRSPAGEGPGARKDTRLYVSWYPFLLGSAEVFGGLRLR</sequence>
<dbReference type="EMBL" id="OX459939">
    <property type="protein sequence ID" value="CAI9170502.1"/>
    <property type="molecule type" value="Genomic_DNA"/>
</dbReference>
<feature type="domain" description="Small ribosomal subunit protein uS2 C-terminal" evidence="2">
    <location>
        <begin position="17"/>
        <end position="70"/>
    </location>
</feature>